<dbReference type="NCBIfam" id="TIGR02608">
    <property type="entry name" value="delta_60_rpt"/>
    <property type="match status" value="11"/>
</dbReference>
<evidence type="ECO:0000313" key="1">
    <source>
        <dbReference type="EMBL" id="KFF02082.1"/>
    </source>
</evidence>
<organism evidence="1 2">
    <name type="scientific">Flavobacterium reichenbachii</name>
    <dbReference type="NCBI Taxonomy" id="362418"/>
    <lineage>
        <taxon>Bacteria</taxon>
        <taxon>Pseudomonadati</taxon>
        <taxon>Bacteroidota</taxon>
        <taxon>Flavobacteriia</taxon>
        <taxon>Flavobacteriales</taxon>
        <taxon>Flavobacteriaceae</taxon>
        <taxon>Flavobacterium</taxon>
    </lineage>
</organism>
<dbReference type="RefSeq" id="WP_035690387.1">
    <property type="nucleotide sequence ID" value="NZ_JPRL01000007.1"/>
</dbReference>
<dbReference type="GO" id="GO:1902929">
    <property type="term" value="C:plasma membrane of growing cell tip"/>
    <property type="evidence" value="ECO:0007669"/>
    <property type="project" value="TreeGrafter"/>
</dbReference>
<dbReference type="STRING" id="362418.IW19_24915"/>
<dbReference type="OrthoDB" id="9805017at2"/>
<dbReference type="SUPFAM" id="SSF101898">
    <property type="entry name" value="NHL repeat"/>
    <property type="match status" value="1"/>
</dbReference>
<keyword evidence="2" id="KW-1185">Reference proteome</keyword>
<name>A0A085ZCB8_9FLAO</name>
<gene>
    <name evidence="1" type="ORF">IW19_24915</name>
</gene>
<dbReference type="NCBIfam" id="NF033708">
    <property type="entry name" value="T9SS_Cterm_ChiA"/>
    <property type="match status" value="1"/>
</dbReference>
<dbReference type="eggNOG" id="COG1345">
    <property type="taxonomic scope" value="Bacteria"/>
</dbReference>
<sequence>MIKNLLCSLILIILPFKIEIFAQQGKVDKTFNTLDDGLSGDGFNNTVRTVLLQSDDNLIVGGDYLSLNGIACPYFARLKPDGSLDENFRKGIGFNNKVYASAVQPDGKIIAAGSFTSYNNINAGRLIRLNNDGSYDDSFNTSIGAATGIIYDISLQPDGKMIIVGSFTKFNNSTVNRIARIFPDGSLDTSFASQTGIGSSLNITNAKVLSDGKILIAGNFTTFNGTSSYRIARLKTNGTIDSSFNIGTGFNDDVNDIEIQPDGKIIIGGNFTTFNGDAVNRIVRLNEDGTRDYDFLSGTGLNSGAVEVIKIDDLGNIMIGGSFTGNYNGVNVNRVFLLNADGTIKTDFDLGSGPGSASVLALAVDSERSWFIGGSFSVFDGLNQGRLAKVNSDGEHDASYLAAGIGFNNSVLNILPLEDKKIIVVGNFNKFNGASVSKIARLQEDGSIDDTFNAGKSGASGLIKAAVLQADGKMILGGNFTNYNGTASNRIIRISADGLQDNTFNIGSGFNGQVYTLTAQTDGKIIATGSFTSYSGVAAGKIVRLMPDGSRDLSFNVGSGFNDIVEAVVIQPDAKILAAGRFTSFNGNSYSRLIRLNSDGSVDSSFNTGLGFEKNVYSLALQSDQKIILGGAFLTYNGVSQKRIVRLNPNGSLDISFDSGIGFSNGDVRSILVQSDDKILVGGTFSGTYKNTPSLRLIRLLKTGSYDSSFEAQLNNKLFVMAVTSDFKLVIGGNFNSISGISKHRIARIRLCFDSTTWNGLSWSKGFPSGGKEIAFKGDYPNLTAADVCSCTIDEGKVVTLLSDNTLGLEFSYSGLGTLVLENSASLYQSDDDMINTGIVHLKRNTTPVSRYDLTSWASPVENQSLVDFSPYTLSDKYFSYDDTNKKWIVEQPSNLMSLGRGYSIRAPQYFSITEREVFEAAFKGVPNNGRVMINFNASDSYSLIGNPYPSAVDANAFLKKNTSKTKGALYFWTHNTPVANFKYSNDDYAVYNRVGGVGVSALSTGVNERIPNGTIASGQAFFIESTDAGTVEFNNSMRIHGRNTEFYKSSNKKQTLETDQERHRIWLDLKTKDGFFKQILLGYIDGATNSYDLEYDARSINGNQAGDFYSVVENKKLTIQGRALPFDNTDSIVLGFKTAIEGTFNISIDQQDEFFDGQNIYLEDKDLNTVYNLKECPYEFFSEIGTFNKRFVLKFIDEALGIQNYDSIKTNLLISVKNRIINIDSKNNTIDDVVIFDILGKQIYKKKSISNTNFSIQNLGIQNQVLILKVVLESGFVQSKKIIYY</sequence>
<dbReference type="PANTHER" id="PTHR31778">
    <property type="entry name" value="BUD SITE SELECTION PROTEIN RAX2"/>
    <property type="match status" value="1"/>
</dbReference>
<proteinExistence type="predicted"/>
<dbReference type="Proteomes" id="UP000028715">
    <property type="component" value="Unassembled WGS sequence"/>
</dbReference>
<dbReference type="SUPFAM" id="SSF63829">
    <property type="entry name" value="Calcium-dependent phosphotriesterase"/>
    <property type="match status" value="1"/>
</dbReference>
<dbReference type="eggNOG" id="COG3386">
    <property type="taxonomic scope" value="Bacteria"/>
</dbReference>
<protein>
    <submittedName>
        <fullName evidence="1">Calcium-binding protein</fullName>
    </submittedName>
</protein>
<accession>A0A085ZCB8</accession>
<dbReference type="Gene3D" id="2.80.10.50">
    <property type="match status" value="5"/>
</dbReference>
<dbReference type="PANTHER" id="PTHR31778:SF2">
    <property type="entry name" value="BUD SITE SELECTION PROTEIN RAX2"/>
    <property type="match status" value="1"/>
</dbReference>
<evidence type="ECO:0000313" key="2">
    <source>
        <dbReference type="Proteomes" id="UP000028715"/>
    </source>
</evidence>
<dbReference type="Pfam" id="PF17164">
    <property type="entry name" value="DUF5122"/>
    <property type="match status" value="13"/>
</dbReference>
<comment type="caution">
    <text evidence="1">The sequence shown here is derived from an EMBL/GenBank/DDBJ whole genome shotgun (WGS) entry which is preliminary data.</text>
</comment>
<reference evidence="1 2" key="1">
    <citation type="submission" date="2014-07" db="EMBL/GenBank/DDBJ databases">
        <title>Genome of Flavobacterium reichenbachii LMG 25512.</title>
        <authorList>
            <person name="Stropko S.J."/>
            <person name="Pipes S.E."/>
            <person name="Newman J.D."/>
        </authorList>
    </citation>
    <scope>NUCLEOTIDE SEQUENCE [LARGE SCALE GENOMIC DNA]</scope>
    <source>
        <strain evidence="1 2">LMG 25512</strain>
    </source>
</reference>
<dbReference type="EMBL" id="JPRL01000007">
    <property type="protein sequence ID" value="KFF02082.1"/>
    <property type="molecule type" value="Genomic_DNA"/>
</dbReference>
<dbReference type="InterPro" id="IPR013431">
    <property type="entry name" value="Delta_60_rpt"/>
</dbReference>